<reference evidence="1 2" key="1">
    <citation type="submission" date="2023-01" db="EMBL/GenBank/DDBJ databases">
        <authorList>
            <person name="Whitehead M."/>
        </authorList>
    </citation>
    <scope>NUCLEOTIDE SEQUENCE [LARGE SCALE GENOMIC DNA]</scope>
</reference>
<gene>
    <name evidence="1" type="ORF">MEUPH1_LOCUS28427</name>
</gene>
<evidence type="ECO:0000313" key="1">
    <source>
        <dbReference type="EMBL" id="CAI6374849.1"/>
    </source>
</evidence>
<dbReference type="AlphaFoldDB" id="A0AAV0Y1P3"/>
<dbReference type="Proteomes" id="UP001160148">
    <property type="component" value="Unassembled WGS sequence"/>
</dbReference>
<organism evidence="1 2">
    <name type="scientific">Macrosiphum euphorbiae</name>
    <name type="common">potato aphid</name>
    <dbReference type="NCBI Taxonomy" id="13131"/>
    <lineage>
        <taxon>Eukaryota</taxon>
        <taxon>Metazoa</taxon>
        <taxon>Ecdysozoa</taxon>
        <taxon>Arthropoda</taxon>
        <taxon>Hexapoda</taxon>
        <taxon>Insecta</taxon>
        <taxon>Pterygota</taxon>
        <taxon>Neoptera</taxon>
        <taxon>Paraneoptera</taxon>
        <taxon>Hemiptera</taxon>
        <taxon>Sternorrhyncha</taxon>
        <taxon>Aphidomorpha</taxon>
        <taxon>Aphidoidea</taxon>
        <taxon>Aphididae</taxon>
        <taxon>Macrosiphini</taxon>
        <taxon>Macrosiphum</taxon>
    </lineage>
</organism>
<protein>
    <submittedName>
        <fullName evidence="1">Uncharacterized protein</fullName>
    </submittedName>
</protein>
<comment type="caution">
    <text evidence="1">The sequence shown here is derived from an EMBL/GenBank/DDBJ whole genome shotgun (WGS) entry which is preliminary data.</text>
</comment>
<accession>A0AAV0Y1P3</accession>
<proteinExistence type="predicted"/>
<keyword evidence="2" id="KW-1185">Reference proteome</keyword>
<sequence length="198" mass="23110">MSDVAKSSSKMLNCFDILQDIFLFFSKSAPRWASLALGDDVAKTVLKKHRYRDVLKSLTNITLTSDKKEEMNRAKGLKKKLESFEFVLILTIWEHILRPFYMVDGDKRQDITEENLRVKVFLPLIDTALVQLNNRFIGLQKVVDKFNFLNPHVILQSSEDNLVKATYDFILYYEKDISSDFTRQMLSLKEARKKNCCK</sequence>
<evidence type="ECO:0000313" key="2">
    <source>
        <dbReference type="Proteomes" id="UP001160148"/>
    </source>
</evidence>
<name>A0AAV0Y1P3_9HEMI</name>
<dbReference type="EMBL" id="CARXXK010001250">
    <property type="protein sequence ID" value="CAI6374849.1"/>
    <property type="molecule type" value="Genomic_DNA"/>
</dbReference>